<comment type="pathway">
    <text evidence="1">tRNA modification; 5-methoxycarbonylmethyl-2-thiouridine-tRNA biosynthesis.</text>
</comment>
<keyword evidence="5" id="KW-0820">tRNA-binding</keyword>
<dbReference type="EMBL" id="PFAV01000002">
    <property type="protein sequence ID" value="PIR91856.1"/>
    <property type="molecule type" value="Genomic_DNA"/>
</dbReference>
<evidence type="ECO:0000256" key="2">
    <source>
        <dbReference type="ARBA" id="ARBA00005494"/>
    </source>
</evidence>
<keyword evidence="4" id="KW-0004">4Fe-4S</keyword>
<evidence type="ECO:0000256" key="10">
    <source>
        <dbReference type="ARBA" id="ARBA00022884"/>
    </source>
</evidence>
<evidence type="ECO:0000256" key="9">
    <source>
        <dbReference type="ARBA" id="ARBA00022723"/>
    </source>
</evidence>
<evidence type="ECO:0000256" key="4">
    <source>
        <dbReference type="ARBA" id="ARBA00022485"/>
    </source>
</evidence>
<evidence type="ECO:0000256" key="17">
    <source>
        <dbReference type="PIRSR" id="PIRSR005669-1"/>
    </source>
</evidence>
<comment type="caution">
    <text evidence="19">The sequence shown here is derived from an EMBL/GenBank/DDBJ whole genome shotgun (WGS) entry which is preliminary data.</text>
</comment>
<dbReference type="PIRSF" id="PIRSF005669">
    <property type="entry name" value="Hist_AcTrfase_ELP3"/>
    <property type="match status" value="1"/>
</dbReference>
<name>A0A2H0UYD6_9BACT</name>
<dbReference type="GO" id="GO:0002926">
    <property type="term" value="P:tRNA wobble base 5-methoxycarbonylmethyl-2-thiouridinylation"/>
    <property type="evidence" value="ECO:0007669"/>
    <property type="project" value="TreeGrafter"/>
</dbReference>
<dbReference type="PANTHER" id="PTHR11135:SF0">
    <property type="entry name" value="ELONGATOR COMPLEX PROTEIN 3"/>
    <property type="match status" value="1"/>
</dbReference>
<evidence type="ECO:0000256" key="12">
    <source>
        <dbReference type="ARBA" id="ARBA00023014"/>
    </source>
</evidence>
<dbReference type="SFLD" id="SFLDG01086">
    <property type="entry name" value="elongater_protein-like"/>
    <property type="match status" value="1"/>
</dbReference>
<dbReference type="SFLD" id="SFLDF00344">
    <property type="entry name" value="ELP3-like"/>
    <property type="match status" value="1"/>
</dbReference>
<dbReference type="InterPro" id="IPR007197">
    <property type="entry name" value="rSAM"/>
</dbReference>
<dbReference type="GO" id="GO:0000049">
    <property type="term" value="F:tRNA binding"/>
    <property type="evidence" value="ECO:0007669"/>
    <property type="project" value="UniProtKB-KW"/>
</dbReference>
<protein>
    <recommendedName>
        <fullName evidence="3">Elongator complex protein 3</fullName>
        <ecNumber evidence="15">2.3.1.311</ecNumber>
    </recommendedName>
    <alternativeName>
        <fullName evidence="14">tRNA uridine(34) acetyltransferase</fullName>
    </alternativeName>
</protein>
<evidence type="ECO:0000313" key="19">
    <source>
        <dbReference type="EMBL" id="PIR91856.1"/>
    </source>
</evidence>
<dbReference type="InterPro" id="IPR000182">
    <property type="entry name" value="GNAT_dom"/>
</dbReference>
<keyword evidence="9 17" id="KW-0479">Metal-binding</keyword>
<gene>
    <name evidence="19" type="ORF">COU03_00105</name>
</gene>
<keyword evidence="6" id="KW-0808">Transferase</keyword>
<dbReference type="Pfam" id="PF16199">
    <property type="entry name" value="Radical_SAM_C"/>
    <property type="match status" value="1"/>
</dbReference>
<dbReference type="Gene3D" id="3.80.30.20">
    <property type="entry name" value="tm_1862 like domain"/>
    <property type="match status" value="1"/>
</dbReference>
<reference evidence="20" key="1">
    <citation type="submission" date="2017-09" db="EMBL/GenBank/DDBJ databases">
        <title>Depth-based differentiation of microbial function through sediment-hosted aquifers and enrichment of novel symbionts in the deep terrestrial subsurface.</title>
        <authorList>
            <person name="Probst A.J."/>
            <person name="Ladd B."/>
            <person name="Jarett J.K."/>
            <person name="Geller-Mcgrath D.E."/>
            <person name="Sieber C.M.K."/>
            <person name="Emerson J.B."/>
            <person name="Anantharaman K."/>
            <person name="Thomas B.C."/>
            <person name="Malmstrom R."/>
            <person name="Stieglmeier M."/>
            <person name="Klingl A."/>
            <person name="Woyke T."/>
            <person name="Ryan C.M."/>
            <person name="Banfield J.F."/>
        </authorList>
    </citation>
    <scope>NUCLEOTIDE SEQUENCE [LARGE SCALE GENOMIC DNA]</scope>
</reference>
<evidence type="ECO:0000256" key="14">
    <source>
        <dbReference type="ARBA" id="ARBA00030769"/>
    </source>
</evidence>
<comment type="cofactor">
    <cofactor evidence="17">
        <name>[4Fe-4S] cluster</name>
        <dbReference type="ChEBI" id="CHEBI:49883"/>
    </cofactor>
    <text evidence="17">Binds 1 [4Fe-4S] cluster. The cluster is coordinated with 3 cysteines and an exchangeable S-adenosyl-L-methionine.</text>
</comment>
<organism evidence="19 20">
    <name type="scientific">bacterium (Candidatus Gribaldobacteria) CG10_big_fil_rev_8_21_14_0_10_41_12</name>
    <dbReference type="NCBI Taxonomy" id="2014277"/>
    <lineage>
        <taxon>Bacteria</taxon>
        <taxon>Candidatus Gribaldobacteria</taxon>
    </lineage>
</organism>
<evidence type="ECO:0000256" key="6">
    <source>
        <dbReference type="ARBA" id="ARBA00022679"/>
    </source>
</evidence>
<evidence type="ECO:0000256" key="16">
    <source>
        <dbReference type="ARBA" id="ARBA00047372"/>
    </source>
</evidence>
<dbReference type="EC" id="2.3.1.311" evidence="15"/>
<dbReference type="Pfam" id="PF04055">
    <property type="entry name" value="Radical_SAM"/>
    <property type="match status" value="1"/>
</dbReference>
<dbReference type="SUPFAM" id="SSF102114">
    <property type="entry name" value="Radical SAM enzymes"/>
    <property type="match status" value="1"/>
</dbReference>
<dbReference type="InterPro" id="IPR006638">
    <property type="entry name" value="Elp3/MiaA/NifB-like_rSAM"/>
</dbReference>
<feature type="binding site" evidence="17">
    <location>
        <position position="90"/>
    </location>
    <ligand>
        <name>[4Fe-4S] cluster</name>
        <dbReference type="ChEBI" id="CHEBI:49883"/>
        <note>4Fe-4S-S-AdoMet</note>
    </ligand>
</feature>
<comment type="catalytic activity">
    <reaction evidence="16">
        <text>uridine(34) in tRNA + acetyl-CoA + S-adenosyl-L-methionine + H2O = 5-(carboxymethyl)uridine(34) in tRNA + 5'-deoxyadenosine + L-methionine + CoA + 2 H(+)</text>
        <dbReference type="Rhea" id="RHEA:61020"/>
        <dbReference type="Rhea" id="RHEA-COMP:10407"/>
        <dbReference type="Rhea" id="RHEA-COMP:11727"/>
        <dbReference type="ChEBI" id="CHEBI:15377"/>
        <dbReference type="ChEBI" id="CHEBI:15378"/>
        <dbReference type="ChEBI" id="CHEBI:17319"/>
        <dbReference type="ChEBI" id="CHEBI:57287"/>
        <dbReference type="ChEBI" id="CHEBI:57288"/>
        <dbReference type="ChEBI" id="CHEBI:57844"/>
        <dbReference type="ChEBI" id="CHEBI:59789"/>
        <dbReference type="ChEBI" id="CHEBI:65315"/>
        <dbReference type="ChEBI" id="CHEBI:74882"/>
        <dbReference type="EC" id="2.3.1.311"/>
    </reaction>
    <physiologicalReaction direction="left-to-right" evidence="16">
        <dbReference type="Rhea" id="RHEA:61021"/>
    </physiologicalReaction>
</comment>
<evidence type="ECO:0000256" key="11">
    <source>
        <dbReference type="ARBA" id="ARBA00023004"/>
    </source>
</evidence>
<evidence type="ECO:0000256" key="5">
    <source>
        <dbReference type="ARBA" id="ARBA00022555"/>
    </source>
</evidence>
<dbReference type="GO" id="GO:0005737">
    <property type="term" value="C:cytoplasm"/>
    <property type="evidence" value="ECO:0007669"/>
    <property type="project" value="TreeGrafter"/>
</dbReference>
<evidence type="ECO:0000313" key="20">
    <source>
        <dbReference type="Proteomes" id="UP000228906"/>
    </source>
</evidence>
<evidence type="ECO:0000256" key="8">
    <source>
        <dbReference type="ARBA" id="ARBA00022694"/>
    </source>
</evidence>
<dbReference type="CDD" id="cd04301">
    <property type="entry name" value="NAT_SF"/>
    <property type="match status" value="1"/>
</dbReference>
<dbReference type="InterPro" id="IPR039661">
    <property type="entry name" value="ELP3"/>
</dbReference>
<comment type="similarity">
    <text evidence="2">Belongs to the ELP3 family.</text>
</comment>
<dbReference type="GO" id="GO:0046872">
    <property type="term" value="F:metal ion binding"/>
    <property type="evidence" value="ECO:0007669"/>
    <property type="project" value="UniProtKB-KW"/>
</dbReference>
<accession>A0A2H0UYD6</accession>
<dbReference type="InterPro" id="IPR016181">
    <property type="entry name" value="Acyl_CoA_acyltransferase"/>
</dbReference>
<dbReference type="SUPFAM" id="SSF55729">
    <property type="entry name" value="Acyl-CoA N-acyltransferases (Nat)"/>
    <property type="match status" value="1"/>
</dbReference>
<dbReference type="GO" id="GO:0106261">
    <property type="term" value="F:tRNA uridine(34) acetyltransferase activity"/>
    <property type="evidence" value="ECO:0007669"/>
    <property type="project" value="UniProtKB-EC"/>
</dbReference>
<evidence type="ECO:0000256" key="15">
    <source>
        <dbReference type="ARBA" id="ARBA00044771"/>
    </source>
</evidence>
<dbReference type="InterPro" id="IPR058240">
    <property type="entry name" value="rSAM_sf"/>
</dbReference>
<keyword evidence="8" id="KW-0819">tRNA processing</keyword>
<proteinExistence type="inferred from homology"/>
<dbReference type="AlphaFoldDB" id="A0A2H0UYD6"/>
<feature type="domain" description="Radical SAM core" evidence="18">
    <location>
        <begin position="75"/>
        <end position="371"/>
    </location>
</feature>
<dbReference type="InterPro" id="IPR032432">
    <property type="entry name" value="Radical_SAM_C"/>
</dbReference>
<dbReference type="Proteomes" id="UP000228906">
    <property type="component" value="Unassembled WGS sequence"/>
</dbReference>
<dbReference type="SFLD" id="SFLDS00029">
    <property type="entry name" value="Radical_SAM"/>
    <property type="match status" value="1"/>
</dbReference>
<feature type="binding site" evidence="17">
    <location>
        <position position="97"/>
    </location>
    <ligand>
        <name>[4Fe-4S] cluster</name>
        <dbReference type="ChEBI" id="CHEBI:49883"/>
        <note>4Fe-4S-S-AdoMet</note>
    </ligand>
</feature>
<dbReference type="InterPro" id="IPR034687">
    <property type="entry name" value="ELP3-like"/>
</dbReference>
<evidence type="ECO:0000256" key="13">
    <source>
        <dbReference type="ARBA" id="ARBA00023315"/>
    </source>
</evidence>
<dbReference type="Gene3D" id="3.40.630.30">
    <property type="match status" value="1"/>
</dbReference>
<dbReference type="SMART" id="SM00729">
    <property type="entry name" value="Elp3"/>
    <property type="match status" value="1"/>
</dbReference>
<keyword evidence="7" id="KW-0949">S-adenosyl-L-methionine</keyword>
<keyword evidence="12 17" id="KW-0411">Iron-sulfur</keyword>
<evidence type="ECO:0000256" key="1">
    <source>
        <dbReference type="ARBA" id="ARBA00005043"/>
    </source>
</evidence>
<dbReference type="NCBIfam" id="TIGR01211">
    <property type="entry name" value="ELP3"/>
    <property type="match status" value="1"/>
</dbReference>
<evidence type="ECO:0000256" key="3">
    <source>
        <dbReference type="ARBA" id="ARBA00020266"/>
    </source>
</evidence>
<keyword evidence="13" id="KW-0012">Acyltransferase</keyword>
<evidence type="ECO:0000256" key="7">
    <source>
        <dbReference type="ARBA" id="ARBA00022691"/>
    </source>
</evidence>
<dbReference type="GO" id="GO:0051539">
    <property type="term" value="F:4 iron, 4 sulfur cluster binding"/>
    <property type="evidence" value="ECO:0007669"/>
    <property type="project" value="UniProtKB-KW"/>
</dbReference>
<feature type="binding site" evidence="17">
    <location>
        <position position="94"/>
    </location>
    <ligand>
        <name>[4Fe-4S] cluster</name>
        <dbReference type="ChEBI" id="CHEBI:49883"/>
        <note>4Fe-4S-S-AdoMet</note>
    </ligand>
</feature>
<dbReference type="InterPro" id="IPR023404">
    <property type="entry name" value="rSAM_horseshoe"/>
</dbReference>
<dbReference type="Pfam" id="PF00583">
    <property type="entry name" value="Acetyltransf_1"/>
    <property type="match status" value="1"/>
</dbReference>
<sequence length="548" mass="62607">MDKNLQQQIGSELLKANIKNRVGLDSFKRQIAKKYGIAILKNSELLRIYHELPAKKRASRQGLPSSLRKRPIRSLSGVVNVSVLTKPWPCPGKCIFCPSQKNIPKSYLANEPAVQRAIFNKFSPYQQVANRLKALEATGHPIDKVELRVIGGTWSYYPKKYQEKFISECFRACNKANPKQSPKIEKHNASPLKSAEALCLEKIQKQNETARRRIVGIAVETRPDFINPEEIKWMRKLGITKVELGVQSVYDDVLKLNQRGHTVAVTITATQLLKNAGFKVAYQMMPGLYGSSFQKDAAMFQEIFANHNFQPDYLKIYPLALIKNTKLYKLYQQGKFKPYSEKELIKLLIEIKKTLPKWVRVERVIRDIPPADIVAGSKTLNLREVVVKEMAKNGQRCQCVRCREVGNNYDAKEKIYLFRENYEASSGREIFLSFENKARTKLFALLRLRLPVPKEPSSFQPLVRDLHTYGQMAQLVRGLPSYSSQHKGLGKKLLAQAEKIAKNAGYKNIAVISGVGVRPYYRKLGYKLKNTYMVKTLQIIKKSKQMLV</sequence>
<evidence type="ECO:0000259" key="18">
    <source>
        <dbReference type="PROSITE" id="PS51918"/>
    </source>
</evidence>
<dbReference type="PANTHER" id="PTHR11135">
    <property type="entry name" value="HISTONE ACETYLTRANSFERASE-RELATED"/>
    <property type="match status" value="1"/>
</dbReference>
<dbReference type="PROSITE" id="PS51918">
    <property type="entry name" value="RADICAL_SAM"/>
    <property type="match status" value="1"/>
</dbReference>
<keyword evidence="10" id="KW-0694">RNA-binding</keyword>
<keyword evidence="11 17" id="KW-0408">Iron</keyword>